<feature type="domain" description="Glycoside hydrolase family 3 C-terminal" evidence="6">
    <location>
        <begin position="1"/>
        <end position="104"/>
    </location>
</feature>
<dbReference type="EMBL" id="JAEUBD010000146">
    <property type="protein sequence ID" value="KAH3676564.1"/>
    <property type="molecule type" value="Genomic_DNA"/>
</dbReference>
<proteinExistence type="inferred from homology"/>
<dbReference type="EC" id="3.2.1.21" evidence="3"/>
<comment type="similarity">
    <text evidence="2">Belongs to the glycosyl hydrolase 3 family.</text>
</comment>
<evidence type="ECO:0000313" key="7">
    <source>
        <dbReference type="EMBL" id="KAH3676564.1"/>
    </source>
</evidence>
<dbReference type="Pfam" id="PF01915">
    <property type="entry name" value="Glyco_hydro_3_C"/>
    <property type="match status" value="1"/>
</dbReference>
<evidence type="ECO:0000256" key="5">
    <source>
        <dbReference type="ARBA" id="ARBA00023295"/>
    </source>
</evidence>
<dbReference type="Proteomes" id="UP000788993">
    <property type="component" value="Unassembled WGS sequence"/>
</dbReference>
<gene>
    <name evidence="7" type="ORF">OGATHE_001053</name>
</gene>
<dbReference type="Gene3D" id="3.20.20.300">
    <property type="entry name" value="Glycoside hydrolase, family 3, N-terminal domain"/>
    <property type="match status" value="1"/>
</dbReference>
<dbReference type="SUPFAM" id="SSF52279">
    <property type="entry name" value="Beta-D-glucan exohydrolase, C-terminal domain"/>
    <property type="match status" value="1"/>
</dbReference>
<evidence type="ECO:0000259" key="6">
    <source>
        <dbReference type="Pfam" id="PF01915"/>
    </source>
</evidence>
<evidence type="ECO:0000256" key="3">
    <source>
        <dbReference type="ARBA" id="ARBA00012744"/>
    </source>
</evidence>
<evidence type="ECO:0000256" key="1">
    <source>
        <dbReference type="ARBA" id="ARBA00000448"/>
    </source>
</evidence>
<dbReference type="Gene3D" id="3.40.50.1700">
    <property type="entry name" value="Glycoside hydrolase family 3 C-terminal domain"/>
    <property type="match status" value="1"/>
</dbReference>
<dbReference type="InterPro" id="IPR036881">
    <property type="entry name" value="Glyco_hydro_3_C_sf"/>
</dbReference>
<dbReference type="GO" id="GO:0009251">
    <property type="term" value="P:glucan catabolic process"/>
    <property type="evidence" value="ECO:0007669"/>
    <property type="project" value="TreeGrafter"/>
</dbReference>
<evidence type="ECO:0000256" key="2">
    <source>
        <dbReference type="ARBA" id="ARBA00005336"/>
    </source>
</evidence>
<keyword evidence="8" id="KW-1185">Reference proteome</keyword>
<dbReference type="InterPro" id="IPR050288">
    <property type="entry name" value="Cellulose_deg_GH3"/>
</dbReference>
<sequence length="215" mass="24059">MDLPKSQSILIEEILKVNDNIILVNLSGTPVNLSWIDEIPALVHGWFNGMKFGNTMADVLSGDVNASGKLSLSWPKQCKNKSSFLSFKSDKGKAVYGEDVFVGYRYYNRACRKPLFAFGHFAFGHKLSYTTFNFYGLDVKIAENLVLGCTLSIKNTGQLRGCCCTVVRHSPSDHYCSLLPVKRCSWNLAKRPQLPFPFLSSTPALFDVEKTKMID</sequence>
<name>A0A9P8TF67_9ASCO</name>
<protein>
    <recommendedName>
        <fullName evidence="3">beta-glucosidase</fullName>
        <ecNumber evidence="3">3.2.1.21</ecNumber>
    </recommendedName>
</protein>
<accession>A0A9P8TF67</accession>
<dbReference type="PANTHER" id="PTHR42715">
    <property type="entry name" value="BETA-GLUCOSIDASE"/>
    <property type="match status" value="1"/>
</dbReference>
<comment type="catalytic activity">
    <reaction evidence="1">
        <text>Hydrolysis of terminal, non-reducing beta-D-glucosyl residues with release of beta-D-glucose.</text>
        <dbReference type="EC" id="3.2.1.21"/>
    </reaction>
</comment>
<comment type="caution">
    <text evidence="7">The sequence shown here is derived from an EMBL/GenBank/DDBJ whole genome shotgun (WGS) entry which is preliminary data.</text>
</comment>
<dbReference type="InterPro" id="IPR036962">
    <property type="entry name" value="Glyco_hydro_3_N_sf"/>
</dbReference>
<keyword evidence="4" id="KW-0378">Hydrolase</keyword>
<dbReference type="InterPro" id="IPR002772">
    <property type="entry name" value="Glyco_hydro_3_C"/>
</dbReference>
<reference evidence="7" key="1">
    <citation type="journal article" date="2021" name="Open Biol.">
        <title>Shared evolutionary footprints suggest mitochondrial oxidative damage underlies multiple complex I losses in fungi.</title>
        <authorList>
            <person name="Schikora-Tamarit M.A."/>
            <person name="Marcet-Houben M."/>
            <person name="Nosek J."/>
            <person name="Gabaldon T."/>
        </authorList>
    </citation>
    <scope>NUCLEOTIDE SEQUENCE</scope>
    <source>
        <strain evidence="7">NCAIM Y.01608</strain>
    </source>
</reference>
<organism evidence="7 8">
    <name type="scientific">Ogataea polymorpha</name>
    <dbReference type="NCBI Taxonomy" id="460523"/>
    <lineage>
        <taxon>Eukaryota</taxon>
        <taxon>Fungi</taxon>
        <taxon>Dikarya</taxon>
        <taxon>Ascomycota</taxon>
        <taxon>Saccharomycotina</taxon>
        <taxon>Pichiomycetes</taxon>
        <taxon>Pichiales</taxon>
        <taxon>Pichiaceae</taxon>
        <taxon>Ogataea</taxon>
    </lineage>
</organism>
<dbReference type="PANTHER" id="PTHR42715:SF27">
    <property type="entry name" value="BETA-GLUCOSIDASE-RELATED"/>
    <property type="match status" value="1"/>
</dbReference>
<dbReference type="AlphaFoldDB" id="A0A9P8TF67"/>
<dbReference type="GO" id="GO:0008422">
    <property type="term" value="F:beta-glucosidase activity"/>
    <property type="evidence" value="ECO:0007669"/>
    <property type="project" value="UniProtKB-EC"/>
</dbReference>
<reference evidence="7" key="2">
    <citation type="submission" date="2021-01" db="EMBL/GenBank/DDBJ databases">
        <authorList>
            <person name="Schikora-Tamarit M.A."/>
        </authorList>
    </citation>
    <scope>NUCLEOTIDE SEQUENCE</scope>
    <source>
        <strain evidence="7">NCAIM Y.01608</strain>
    </source>
</reference>
<keyword evidence="5" id="KW-0326">Glycosidase</keyword>
<evidence type="ECO:0000256" key="4">
    <source>
        <dbReference type="ARBA" id="ARBA00022801"/>
    </source>
</evidence>
<evidence type="ECO:0000313" key="8">
    <source>
        <dbReference type="Proteomes" id="UP000788993"/>
    </source>
</evidence>